<evidence type="ECO:0000256" key="1">
    <source>
        <dbReference type="SAM" id="MobiDB-lite"/>
    </source>
</evidence>
<evidence type="ECO:0000313" key="2">
    <source>
        <dbReference type="EMBL" id="KAJ6791079.1"/>
    </source>
</evidence>
<evidence type="ECO:0000313" key="3">
    <source>
        <dbReference type="Proteomes" id="UP001140949"/>
    </source>
</evidence>
<dbReference type="Proteomes" id="UP001140949">
    <property type="component" value="Unassembled WGS sequence"/>
</dbReference>
<dbReference type="EMBL" id="JANAVB010044685">
    <property type="protein sequence ID" value="KAJ6791079.1"/>
    <property type="molecule type" value="Genomic_DNA"/>
</dbReference>
<feature type="compositionally biased region" description="Basic and acidic residues" evidence="1">
    <location>
        <begin position="141"/>
        <end position="151"/>
    </location>
</feature>
<feature type="compositionally biased region" description="Basic residues" evidence="1">
    <location>
        <begin position="60"/>
        <end position="69"/>
    </location>
</feature>
<accession>A0AAX6DH77</accession>
<comment type="caution">
    <text evidence="2">The sequence shown here is derived from an EMBL/GenBank/DDBJ whole genome shotgun (WGS) entry which is preliminary data.</text>
</comment>
<feature type="compositionally biased region" description="Basic residues" evidence="1">
    <location>
        <begin position="79"/>
        <end position="90"/>
    </location>
</feature>
<reference evidence="2" key="2">
    <citation type="submission" date="2023-04" db="EMBL/GenBank/DDBJ databases">
        <authorList>
            <person name="Bruccoleri R.E."/>
            <person name="Oakeley E.J."/>
            <person name="Faust A.-M."/>
            <person name="Dessus-Babus S."/>
            <person name="Altorfer M."/>
            <person name="Burckhardt D."/>
            <person name="Oertli M."/>
            <person name="Naumann U."/>
            <person name="Petersen F."/>
            <person name="Wong J."/>
        </authorList>
    </citation>
    <scope>NUCLEOTIDE SEQUENCE</scope>
    <source>
        <strain evidence="2">GSM-AAB239-AS_SAM_17_03QT</strain>
        <tissue evidence="2">Leaf</tissue>
    </source>
</reference>
<proteinExistence type="predicted"/>
<organism evidence="2 3">
    <name type="scientific">Iris pallida</name>
    <name type="common">Sweet iris</name>
    <dbReference type="NCBI Taxonomy" id="29817"/>
    <lineage>
        <taxon>Eukaryota</taxon>
        <taxon>Viridiplantae</taxon>
        <taxon>Streptophyta</taxon>
        <taxon>Embryophyta</taxon>
        <taxon>Tracheophyta</taxon>
        <taxon>Spermatophyta</taxon>
        <taxon>Magnoliopsida</taxon>
        <taxon>Liliopsida</taxon>
        <taxon>Asparagales</taxon>
        <taxon>Iridaceae</taxon>
        <taxon>Iridoideae</taxon>
        <taxon>Irideae</taxon>
        <taxon>Iris</taxon>
    </lineage>
</organism>
<name>A0AAX6DH77_IRIPA</name>
<feature type="region of interest" description="Disordered" evidence="1">
    <location>
        <begin position="141"/>
        <end position="163"/>
    </location>
</feature>
<feature type="region of interest" description="Disordered" evidence="1">
    <location>
        <begin position="1"/>
        <end position="93"/>
    </location>
</feature>
<dbReference type="AlphaFoldDB" id="A0AAX6DH77"/>
<reference evidence="2" key="1">
    <citation type="journal article" date="2023" name="GigaByte">
        <title>Genome assembly of the bearded iris, Iris pallida Lam.</title>
        <authorList>
            <person name="Bruccoleri R.E."/>
            <person name="Oakeley E.J."/>
            <person name="Faust A.M.E."/>
            <person name="Altorfer M."/>
            <person name="Dessus-Babus S."/>
            <person name="Burckhardt D."/>
            <person name="Oertli M."/>
            <person name="Naumann U."/>
            <person name="Petersen F."/>
            <person name="Wong J."/>
        </authorList>
    </citation>
    <scope>NUCLEOTIDE SEQUENCE</scope>
    <source>
        <strain evidence="2">GSM-AAB239-AS_SAM_17_03QT</strain>
    </source>
</reference>
<gene>
    <name evidence="2" type="ORF">M6B38_246855</name>
</gene>
<keyword evidence="3" id="KW-1185">Reference proteome</keyword>
<protein>
    <submittedName>
        <fullName evidence="2">Uncharacterized protein</fullName>
    </submittedName>
</protein>
<sequence>MKGEPRRGDLTGGCRFSSAESWLHGGSGRRRRVSEWGCSSGRGGGSREKTESHGGGGGRGSRRYSRGRRAMLGAGRVGQRVRQRRGRRCGHSGEIASPARWSAHLAVYGGIQYGGANRRGGGCGRSPPWVTVLRRMATRGRDASWERRQSREIGGGFPAGGHRTATQACFRQWRRRSGQPQGTKRPVRLAVAVRVSFSFLSILVVVLRRFTGVVVVVNTMKVVVVSMGCGEICRGGNGGGGPWWFVRVGTGFVESDRRVSGDSGNDCVGRFGFDKKRVAENGDGFAGEEERGWCGDVSGCVRHEI</sequence>